<dbReference type="InterPro" id="IPR043504">
    <property type="entry name" value="Peptidase_S1_PA_chymotrypsin"/>
</dbReference>
<reference evidence="2" key="1">
    <citation type="submission" date="2022-11" db="UniProtKB">
        <authorList>
            <consortium name="WormBaseParasite"/>
        </authorList>
    </citation>
    <scope>IDENTIFICATION</scope>
</reference>
<keyword evidence="1" id="KW-1185">Reference proteome</keyword>
<dbReference type="WBParaSite" id="jg18183">
    <property type="protein sequence ID" value="jg18183"/>
    <property type="gene ID" value="jg18183"/>
</dbReference>
<accession>A0A915DDU9</accession>
<dbReference type="Gene3D" id="2.40.10.10">
    <property type="entry name" value="Trypsin-like serine proteases"/>
    <property type="match status" value="1"/>
</dbReference>
<evidence type="ECO:0000313" key="1">
    <source>
        <dbReference type="Proteomes" id="UP000887574"/>
    </source>
</evidence>
<sequence>MSAMLVGWPGSKKDAKMHDTLMQMHVQSWATCGPKVDQDYRTFHMCSFNKPTDYVFLTGGMMFSKGDNSKLSPWFLYGLQSFAARDDLQLQGRVGSYCEWISNVTQKKVVCSD</sequence>
<dbReference type="InterPro" id="IPR009003">
    <property type="entry name" value="Peptidase_S1_PA"/>
</dbReference>
<evidence type="ECO:0000313" key="2">
    <source>
        <dbReference type="WBParaSite" id="jg18183"/>
    </source>
</evidence>
<name>A0A915DDU9_9BILA</name>
<dbReference type="Proteomes" id="UP000887574">
    <property type="component" value="Unplaced"/>
</dbReference>
<proteinExistence type="predicted"/>
<protein>
    <submittedName>
        <fullName evidence="2">Uncharacterized protein</fullName>
    </submittedName>
</protein>
<dbReference type="AlphaFoldDB" id="A0A915DDU9"/>
<organism evidence="1 2">
    <name type="scientific">Ditylenchus dipsaci</name>
    <dbReference type="NCBI Taxonomy" id="166011"/>
    <lineage>
        <taxon>Eukaryota</taxon>
        <taxon>Metazoa</taxon>
        <taxon>Ecdysozoa</taxon>
        <taxon>Nematoda</taxon>
        <taxon>Chromadorea</taxon>
        <taxon>Rhabditida</taxon>
        <taxon>Tylenchina</taxon>
        <taxon>Tylenchomorpha</taxon>
        <taxon>Sphaerularioidea</taxon>
        <taxon>Anguinidae</taxon>
        <taxon>Anguininae</taxon>
        <taxon>Ditylenchus</taxon>
    </lineage>
</organism>
<dbReference type="SUPFAM" id="SSF50494">
    <property type="entry name" value="Trypsin-like serine proteases"/>
    <property type="match status" value="1"/>
</dbReference>